<dbReference type="Proteomes" id="UP000828390">
    <property type="component" value="Unassembled WGS sequence"/>
</dbReference>
<evidence type="ECO:0008006" key="3">
    <source>
        <dbReference type="Google" id="ProtNLM"/>
    </source>
</evidence>
<reference evidence="1" key="1">
    <citation type="journal article" date="2019" name="bioRxiv">
        <title>The Genome of the Zebra Mussel, Dreissena polymorpha: A Resource for Invasive Species Research.</title>
        <authorList>
            <person name="McCartney M.A."/>
            <person name="Auch B."/>
            <person name="Kono T."/>
            <person name="Mallez S."/>
            <person name="Zhang Y."/>
            <person name="Obille A."/>
            <person name="Becker A."/>
            <person name="Abrahante J.E."/>
            <person name="Garbe J."/>
            <person name="Badalamenti J.P."/>
            <person name="Herman A."/>
            <person name="Mangelson H."/>
            <person name="Liachko I."/>
            <person name="Sullivan S."/>
            <person name="Sone E.D."/>
            <person name="Koren S."/>
            <person name="Silverstein K.A.T."/>
            <person name="Beckman K.B."/>
            <person name="Gohl D.M."/>
        </authorList>
    </citation>
    <scope>NUCLEOTIDE SEQUENCE</scope>
    <source>
        <strain evidence="1">Duluth1</strain>
        <tissue evidence="1">Whole animal</tissue>
    </source>
</reference>
<reference evidence="1" key="2">
    <citation type="submission" date="2020-11" db="EMBL/GenBank/DDBJ databases">
        <authorList>
            <person name="McCartney M.A."/>
            <person name="Auch B."/>
            <person name="Kono T."/>
            <person name="Mallez S."/>
            <person name="Becker A."/>
            <person name="Gohl D.M."/>
            <person name="Silverstein K.A.T."/>
            <person name="Koren S."/>
            <person name="Bechman K.B."/>
            <person name="Herman A."/>
            <person name="Abrahante J.E."/>
            <person name="Garbe J."/>
        </authorList>
    </citation>
    <scope>NUCLEOTIDE SEQUENCE</scope>
    <source>
        <strain evidence="1">Duluth1</strain>
        <tissue evidence="1">Whole animal</tissue>
    </source>
</reference>
<proteinExistence type="predicted"/>
<keyword evidence="2" id="KW-1185">Reference proteome</keyword>
<evidence type="ECO:0000313" key="2">
    <source>
        <dbReference type="Proteomes" id="UP000828390"/>
    </source>
</evidence>
<organism evidence="1 2">
    <name type="scientific">Dreissena polymorpha</name>
    <name type="common">Zebra mussel</name>
    <name type="synonym">Mytilus polymorpha</name>
    <dbReference type="NCBI Taxonomy" id="45954"/>
    <lineage>
        <taxon>Eukaryota</taxon>
        <taxon>Metazoa</taxon>
        <taxon>Spiralia</taxon>
        <taxon>Lophotrochozoa</taxon>
        <taxon>Mollusca</taxon>
        <taxon>Bivalvia</taxon>
        <taxon>Autobranchia</taxon>
        <taxon>Heteroconchia</taxon>
        <taxon>Euheterodonta</taxon>
        <taxon>Imparidentia</taxon>
        <taxon>Neoheterodontei</taxon>
        <taxon>Myida</taxon>
        <taxon>Dreissenoidea</taxon>
        <taxon>Dreissenidae</taxon>
        <taxon>Dreissena</taxon>
    </lineage>
</organism>
<name>A0A9D4DZ65_DREPO</name>
<comment type="caution">
    <text evidence="1">The sequence shown here is derived from an EMBL/GenBank/DDBJ whole genome shotgun (WGS) entry which is preliminary data.</text>
</comment>
<gene>
    <name evidence="1" type="ORF">DPMN_170104</name>
</gene>
<sequence>MADGINTFTPFRDGSDIVLDYCCYVCEQNGVQKEATQHCKQCSKCYCDTCVPLHDLMSKTHSLVGRAKMASCQDNSRLSNTVSGTQQSNYYLVLR</sequence>
<evidence type="ECO:0000313" key="1">
    <source>
        <dbReference type="EMBL" id="KAH3768887.1"/>
    </source>
</evidence>
<dbReference type="EMBL" id="JAIWYP010000009">
    <property type="protein sequence ID" value="KAH3768887.1"/>
    <property type="molecule type" value="Genomic_DNA"/>
</dbReference>
<dbReference type="AlphaFoldDB" id="A0A9D4DZ65"/>
<protein>
    <recommendedName>
        <fullName evidence="3">B box-type domain-containing protein</fullName>
    </recommendedName>
</protein>
<accession>A0A9D4DZ65</accession>